<proteinExistence type="predicted"/>
<reference evidence="1 2" key="1">
    <citation type="submission" date="2021-03" db="EMBL/GenBank/DDBJ databases">
        <title>Genomic Encyclopedia of Type Strains, Phase IV (KMG-IV): sequencing the most valuable type-strain genomes for metagenomic binning, comparative biology and taxonomic classification.</title>
        <authorList>
            <person name="Goeker M."/>
        </authorList>
    </citation>
    <scope>NUCLEOTIDE SEQUENCE [LARGE SCALE GENOMIC DNA]</scope>
    <source>
        <strain evidence="1 2">DSM 40526</strain>
    </source>
</reference>
<dbReference type="Proteomes" id="UP001519310">
    <property type="component" value="Unassembled WGS sequence"/>
</dbReference>
<dbReference type="EMBL" id="JAGGLQ010000017">
    <property type="protein sequence ID" value="MBP2040386.1"/>
    <property type="molecule type" value="Genomic_DNA"/>
</dbReference>
<organism evidence="1 2">
    <name type="scientific">Streptomyces avidinii</name>
    <dbReference type="NCBI Taxonomy" id="1895"/>
    <lineage>
        <taxon>Bacteria</taxon>
        <taxon>Bacillati</taxon>
        <taxon>Actinomycetota</taxon>
        <taxon>Actinomycetes</taxon>
        <taxon>Kitasatosporales</taxon>
        <taxon>Streptomycetaceae</taxon>
        <taxon>Streptomyces</taxon>
    </lineage>
</organism>
<gene>
    <name evidence="1" type="ORF">J2Z77_006241</name>
</gene>
<accession>A0ABS4LE54</accession>
<sequence>MAVDEVRIPGLRTMPARITGTSVPTTRVITPKTALAP</sequence>
<name>A0ABS4LE54_STRAV</name>
<evidence type="ECO:0000313" key="2">
    <source>
        <dbReference type="Proteomes" id="UP001519310"/>
    </source>
</evidence>
<protein>
    <submittedName>
        <fullName evidence="1">Uncharacterized protein</fullName>
    </submittedName>
</protein>
<comment type="caution">
    <text evidence="1">The sequence shown here is derived from an EMBL/GenBank/DDBJ whole genome shotgun (WGS) entry which is preliminary data.</text>
</comment>
<keyword evidence="2" id="KW-1185">Reference proteome</keyword>
<evidence type="ECO:0000313" key="1">
    <source>
        <dbReference type="EMBL" id="MBP2040386.1"/>
    </source>
</evidence>